<comment type="cofactor">
    <cofactor evidence="1">
        <name>Mg(2+)</name>
        <dbReference type="ChEBI" id="CHEBI:18420"/>
    </cofactor>
    <text evidence="1">Binds 2 magnesium ions per subunit.</text>
</comment>
<dbReference type="GO" id="GO:0046872">
    <property type="term" value="F:metal ion binding"/>
    <property type="evidence" value="ECO:0007669"/>
    <property type="project" value="UniProtKB-KW"/>
</dbReference>
<dbReference type="PANTHER" id="PTHR16222">
    <property type="entry name" value="ADP-RIBOSYLGLYCOHYDROLASE"/>
    <property type="match status" value="1"/>
</dbReference>
<dbReference type="Proteomes" id="UP000267521">
    <property type="component" value="Unassembled WGS sequence"/>
</dbReference>
<feature type="binding site" evidence="1">
    <location>
        <position position="54"/>
    </location>
    <ligand>
        <name>Mg(2+)</name>
        <dbReference type="ChEBI" id="CHEBI:18420"/>
        <label>1</label>
    </ligand>
</feature>
<dbReference type="EMBL" id="RDQM01000017">
    <property type="protein sequence ID" value="RMW95405.1"/>
    <property type="molecule type" value="Genomic_DNA"/>
</dbReference>
<feature type="binding site" evidence="1">
    <location>
        <position position="266"/>
    </location>
    <ligand>
        <name>Mg(2+)</name>
        <dbReference type="ChEBI" id="CHEBI:18420"/>
        <label>1</label>
    </ligand>
</feature>
<dbReference type="InterPro" id="IPR050792">
    <property type="entry name" value="ADP-ribosylglycohydrolase"/>
</dbReference>
<evidence type="ECO:0000313" key="2">
    <source>
        <dbReference type="EMBL" id="RMW95405.1"/>
    </source>
</evidence>
<sequence length="315" mass="33498">MTTPPPSLDTLRGALLGLALGDTLGAPHEGGWLARGLWLALGRTPQGLRRFTDDTQMSLDVAESLLACSGLDQDDLARRFAASYQWRRGYGPGAARLLRRIRAGMPWRQASRSVYAQGSWGNGAAMRAAVLALWPYASLDEVQHAARQQAEITHAHPQGIAGAVLIAVATRALMAPQANAAQVLAAVQAHVDEPAFVPALQQAAQWLERQRTQGDAPDAHTVARTLGNGITARSSCVTALYLALRHLEQDFDALMRFAIACGGDVDTIAAMAGALWGAHRGGAALPALELEQQARLEGVAAQLHARWLQAHKAAA</sequence>
<accession>A0A3M6PX52</accession>
<feature type="binding site" evidence="1">
    <location>
        <position position="267"/>
    </location>
    <ligand>
        <name>Mg(2+)</name>
        <dbReference type="ChEBI" id="CHEBI:18420"/>
        <label>1</label>
    </ligand>
</feature>
<name>A0A3M6PX52_9BURK</name>
<feature type="binding site" evidence="1">
    <location>
        <position position="53"/>
    </location>
    <ligand>
        <name>Mg(2+)</name>
        <dbReference type="ChEBI" id="CHEBI:18420"/>
        <label>1</label>
    </ligand>
</feature>
<reference evidence="2 3" key="1">
    <citation type="submission" date="2018-10" db="EMBL/GenBank/DDBJ databases">
        <title>Comamonadaceae CDC group NO-1 genome sequencing and assembly.</title>
        <authorList>
            <person name="Bernier A.-M."/>
            <person name="Bernard K."/>
        </authorList>
    </citation>
    <scope>NUCLEOTIDE SEQUENCE [LARGE SCALE GENOMIC DNA]</scope>
    <source>
        <strain evidence="2 3">NML970147</strain>
    </source>
</reference>
<feature type="binding site" evidence="1">
    <location>
        <position position="264"/>
    </location>
    <ligand>
        <name>Mg(2+)</name>
        <dbReference type="ChEBI" id="CHEBI:18420"/>
        <label>1</label>
    </ligand>
</feature>
<dbReference type="SUPFAM" id="SSF101478">
    <property type="entry name" value="ADP-ribosylglycohydrolase"/>
    <property type="match status" value="1"/>
</dbReference>
<keyword evidence="1" id="KW-0460">Magnesium</keyword>
<proteinExistence type="predicted"/>
<dbReference type="Gene3D" id="1.10.4080.10">
    <property type="entry name" value="ADP-ribosylation/Crystallin J1"/>
    <property type="match status" value="1"/>
</dbReference>
<dbReference type="RefSeq" id="WP_122239213.1">
    <property type="nucleotide sequence ID" value="NZ_RDQM01000017.1"/>
</dbReference>
<dbReference type="InterPro" id="IPR005502">
    <property type="entry name" value="Ribosyl_crysJ1"/>
</dbReference>
<keyword evidence="1" id="KW-0479">Metal-binding</keyword>
<protein>
    <submittedName>
        <fullName evidence="2">ADP-ribosylglycohydrolase family protein</fullName>
    </submittedName>
</protein>
<dbReference type="GO" id="GO:0016787">
    <property type="term" value="F:hydrolase activity"/>
    <property type="evidence" value="ECO:0007669"/>
    <property type="project" value="UniProtKB-KW"/>
</dbReference>
<dbReference type="AlphaFoldDB" id="A0A3M6PX52"/>
<dbReference type="Pfam" id="PF03747">
    <property type="entry name" value="ADP_ribosyl_GH"/>
    <property type="match status" value="1"/>
</dbReference>
<comment type="caution">
    <text evidence="2">The sequence shown here is derived from an EMBL/GenBank/DDBJ whole genome shotgun (WGS) entry which is preliminary data.</text>
</comment>
<evidence type="ECO:0000256" key="1">
    <source>
        <dbReference type="PIRSR" id="PIRSR605502-1"/>
    </source>
</evidence>
<gene>
    <name evidence="2" type="ORF">EBQ26_11135</name>
</gene>
<evidence type="ECO:0000313" key="3">
    <source>
        <dbReference type="Proteomes" id="UP000267521"/>
    </source>
</evidence>
<organism evidence="2 3">
    <name type="scientific">Allofranklinella schreckenbergeri</name>
    <dbReference type="NCBI Taxonomy" id="1076744"/>
    <lineage>
        <taxon>Bacteria</taxon>
        <taxon>Pseudomonadati</taxon>
        <taxon>Pseudomonadota</taxon>
        <taxon>Betaproteobacteria</taxon>
        <taxon>Burkholderiales</taxon>
        <taxon>Comamonadaceae</taxon>
        <taxon>Allofranklinella</taxon>
    </lineage>
</organism>
<feature type="binding site" evidence="1">
    <location>
        <position position="52"/>
    </location>
    <ligand>
        <name>Mg(2+)</name>
        <dbReference type="ChEBI" id="CHEBI:18420"/>
        <label>1</label>
    </ligand>
</feature>
<dbReference type="PANTHER" id="PTHR16222:SF12">
    <property type="entry name" value="ADP-RIBOSYLGLYCOHYDROLASE-RELATED"/>
    <property type="match status" value="1"/>
</dbReference>
<dbReference type="InterPro" id="IPR036705">
    <property type="entry name" value="Ribosyl_crysJ1_sf"/>
</dbReference>
<keyword evidence="2" id="KW-0378">Hydrolase</keyword>